<name>A0A8E8KRW1_9ORTO</name>
<feature type="region of interest" description="Disordered" evidence="1">
    <location>
        <begin position="1"/>
        <end position="22"/>
    </location>
</feature>
<reference evidence="2" key="1">
    <citation type="submission" date="2020-11" db="EMBL/GenBank/DDBJ databases">
        <authorList>
            <person name="Huang H.-J."/>
            <person name="Li J.-M."/>
        </authorList>
    </citation>
    <scope>NUCLEOTIDE SEQUENCE</scope>
    <source>
        <strain evidence="2">UC-Q1</strain>
    </source>
</reference>
<reference evidence="2" key="2">
    <citation type="journal article" date="2021" name="NPJ Biofilms Microbiomes">
        <title>Diversity and infectivity of the RNA virome among different cryptic species of an agriculturally important insect vector: whitefly Bemisia tabaci.</title>
        <authorList>
            <person name="Huang H.J."/>
            <person name="Ye Z.X."/>
            <person name="Wang X."/>
            <person name="Yan X.T."/>
            <person name="Zhang Y."/>
            <person name="He Y.J."/>
            <person name="Qi Y.H."/>
            <person name="Zhang X.D."/>
            <person name="Zhuo J.C."/>
            <person name="Lu G."/>
            <person name="Lu J.B."/>
            <person name="Mao Q.Z."/>
            <person name="Sun Z.T."/>
            <person name="Yan F."/>
            <person name="Chen J.P."/>
            <person name="Zhang C.X."/>
            <person name="Li J.M."/>
        </authorList>
    </citation>
    <scope>NUCLEOTIDE SEQUENCE</scope>
    <source>
        <strain evidence="2">UC-Q1</strain>
    </source>
</reference>
<sequence>METSSQSGVENKGNPTMETDQLPIPALKRVFLDEEDRTLDKSKKVKLDLNTLGDKKTILSYIIDLCVTVCRALKLDASMMYLEIPSMQIFHVAFCVHQVKRMSLTKTESARLKNIKANVQNYTVMGINHTFQGEELLAIWETLQRKADYPADIIAKSHTMMCLFELFRERLRELRVGPDVFVISKNKETNEIRQRTCSTLGVPTNVRHMLTGIGWDLQVRGTLSKYTSALCQAAILSNGKKDQYSEKIRTSVERGYGFVPNIRKISEFIEKNNIGTNKPIMTKLALISTIHGDKSKRRASFPVSFLFKHCTKMEAVEGVPTVNTLEEKFDDFGFSSKKAALLYQIHGKKMHVPKVDKVKARQIMFHSIFGTGSEDQGILSKITNEAKFMTREHFDADFFKLFFSSGEMDNIEGIRLIYFAKSIESAQCRWLNTGTESYGSYSAFSGFRIKLFSESFREFVSASDARGDSIRLDDVTSVVKSLDKTVNLLSNKIKEAQDNKQDIVFGTTKWRRVETAGFKKDFPGDEVEEKFQETGITFWSN</sequence>
<proteinExistence type="predicted"/>
<evidence type="ECO:0000256" key="1">
    <source>
        <dbReference type="SAM" id="MobiDB-lite"/>
    </source>
</evidence>
<protein>
    <submittedName>
        <fullName evidence="2">NP</fullName>
    </submittedName>
</protein>
<evidence type="ECO:0000313" key="2">
    <source>
        <dbReference type="EMBL" id="QWC36495.1"/>
    </source>
</evidence>
<accession>A0A8E8KRW1</accession>
<dbReference type="EMBL" id="MW256688">
    <property type="protein sequence ID" value="QWC36495.1"/>
    <property type="molecule type" value="Viral_cRNA"/>
</dbReference>
<organism evidence="2">
    <name type="scientific">Bemisia tabaci Quaranja-like virus 2</name>
    <dbReference type="NCBI Taxonomy" id="2840015"/>
    <lineage>
        <taxon>Viruses</taxon>
        <taxon>Riboviria</taxon>
        <taxon>Orthornavirae</taxon>
        <taxon>Negarnaviricota</taxon>
        <taxon>Polyploviricotina</taxon>
        <taxon>Insthoviricetes</taxon>
        <taxon>Articulavirales</taxon>
        <taxon>Orthomyxoviridae</taxon>
        <taxon>Quaranjavirus</taxon>
    </lineage>
</organism>
<feature type="compositionally biased region" description="Polar residues" evidence="1">
    <location>
        <begin position="1"/>
        <end position="19"/>
    </location>
</feature>